<gene>
    <name evidence="1" type="ORF">GCM10017577_26540</name>
</gene>
<keyword evidence="2" id="KW-1185">Reference proteome</keyword>
<dbReference type="EMBL" id="BSFQ01000009">
    <property type="protein sequence ID" value="GLL11513.1"/>
    <property type="molecule type" value="Genomic_DNA"/>
</dbReference>
<evidence type="ECO:0000313" key="1">
    <source>
        <dbReference type="EMBL" id="GLL11513.1"/>
    </source>
</evidence>
<reference evidence="1" key="1">
    <citation type="journal article" date="2014" name="Int. J. Syst. Evol. Microbiol.">
        <title>Complete genome sequence of Corynebacterium casei LMG S-19264T (=DSM 44701T), isolated from a smear-ripened cheese.</title>
        <authorList>
            <consortium name="US DOE Joint Genome Institute (JGI-PGF)"/>
            <person name="Walter F."/>
            <person name="Albersmeier A."/>
            <person name="Kalinowski J."/>
            <person name="Ruckert C."/>
        </authorList>
    </citation>
    <scope>NUCLEOTIDE SEQUENCE</scope>
    <source>
        <strain evidence="1">VKM Ac-1069</strain>
    </source>
</reference>
<sequence length="95" mass="10424">MPHGRCVIYSFAGDEQEMIAKAKAGVLPLMQAQPGYLAYGVMTQEGKIISMSAWASQAEAEAADEVARQWAKDNIDATVLERFVGEYAWLDIGQQ</sequence>
<reference evidence="1" key="2">
    <citation type="submission" date="2023-01" db="EMBL/GenBank/DDBJ databases">
        <authorList>
            <person name="Sun Q."/>
            <person name="Evtushenko L."/>
        </authorList>
    </citation>
    <scope>NUCLEOTIDE SEQUENCE</scope>
    <source>
        <strain evidence="1">VKM Ac-1069</strain>
    </source>
</reference>
<organism evidence="1 2">
    <name type="scientific">Pseudonocardia halophobica</name>
    <dbReference type="NCBI Taxonomy" id="29401"/>
    <lineage>
        <taxon>Bacteria</taxon>
        <taxon>Bacillati</taxon>
        <taxon>Actinomycetota</taxon>
        <taxon>Actinomycetes</taxon>
        <taxon>Pseudonocardiales</taxon>
        <taxon>Pseudonocardiaceae</taxon>
        <taxon>Pseudonocardia</taxon>
    </lineage>
</organism>
<dbReference type="AlphaFoldDB" id="A0A9W6L1H1"/>
<dbReference type="InterPro" id="IPR011008">
    <property type="entry name" value="Dimeric_a/b-barrel"/>
</dbReference>
<evidence type="ECO:0008006" key="3">
    <source>
        <dbReference type="Google" id="ProtNLM"/>
    </source>
</evidence>
<dbReference type="RefSeq" id="WP_037049482.1">
    <property type="nucleotide sequence ID" value="NZ_BAAAUZ010000045.1"/>
</dbReference>
<name>A0A9W6L1H1_9PSEU</name>
<proteinExistence type="predicted"/>
<protein>
    <recommendedName>
        <fullName evidence="3">Antibiotic biosynthesis monooxygenase</fullName>
    </recommendedName>
</protein>
<dbReference type="Proteomes" id="UP001143463">
    <property type="component" value="Unassembled WGS sequence"/>
</dbReference>
<dbReference type="SUPFAM" id="SSF54909">
    <property type="entry name" value="Dimeric alpha+beta barrel"/>
    <property type="match status" value="1"/>
</dbReference>
<comment type="caution">
    <text evidence="1">The sequence shown here is derived from an EMBL/GenBank/DDBJ whole genome shotgun (WGS) entry which is preliminary data.</text>
</comment>
<accession>A0A9W6L1H1</accession>
<evidence type="ECO:0000313" key="2">
    <source>
        <dbReference type="Proteomes" id="UP001143463"/>
    </source>
</evidence>